<evidence type="ECO:0000256" key="8">
    <source>
        <dbReference type="ARBA" id="ARBA00022490"/>
    </source>
</evidence>
<dbReference type="GO" id="GO:0141221">
    <property type="term" value="F:histone deacetylase activity, hydrolytic mechanism"/>
    <property type="evidence" value="ECO:0007669"/>
    <property type="project" value="UniProtKB-EC"/>
</dbReference>
<evidence type="ECO:0000256" key="22">
    <source>
        <dbReference type="PIRSR" id="PIRSR037913-1"/>
    </source>
</evidence>
<evidence type="ECO:0000256" key="24">
    <source>
        <dbReference type="PIRSR" id="PIRSR037913-3"/>
    </source>
</evidence>
<evidence type="ECO:0000256" key="21">
    <source>
        <dbReference type="ARBA" id="ARBA00049416"/>
    </source>
</evidence>
<feature type="binding site" evidence="23">
    <location>
        <position position="341"/>
    </location>
    <ligand>
        <name>substrate</name>
    </ligand>
</feature>
<dbReference type="PANTHER" id="PTHR10625:SF14">
    <property type="entry name" value="HISTONE DEACETYLASE 8"/>
    <property type="match status" value="1"/>
</dbReference>
<keyword evidence="9" id="KW-0678">Repressor</keyword>
<dbReference type="InterPro" id="IPR000286">
    <property type="entry name" value="HDACs"/>
</dbReference>
<dbReference type="GO" id="GO:0005694">
    <property type="term" value="C:chromosome"/>
    <property type="evidence" value="ECO:0007669"/>
    <property type="project" value="UniProtKB-SubCell"/>
</dbReference>
<reference evidence="26" key="1">
    <citation type="submission" date="2016-01" db="EMBL/GenBank/DDBJ databases">
        <title>Reference transcriptome for the parasite Schistocephalus solidus: insights into the molecular evolution of parasitism.</title>
        <authorList>
            <person name="Hebert F.O."/>
            <person name="Grambauer S."/>
            <person name="Barber I."/>
            <person name="Landry C.R."/>
            <person name="Aubin-Horth N."/>
        </authorList>
    </citation>
    <scope>NUCLEOTIDE SEQUENCE</scope>
</reference>
<evidence type="ECO:0000256" key="14">
    <source>
        <dbReference type="ARBA" id="ARBA00023163"/>
    </source>
</evidence>
<keyword evidence="8" id="KW-0963">Cytoplasm</keyword>
<keyword evidence="10 24" id="KW-0479">Metal-binding</keyword>
<gene>
    <name evidence="26" type="primary">HDAC8</name>
    <name evidence="26" type="ORF">TR84663</name>
</gene>
<feature type="binding site" evidence="24">
    <location>
        <position position="204"/>
    </location>
    <ligand>
        <name>a divalent metal cation</name>
        <dbReference type="ChEBI" id="CHEBI:60240"/>
    </ligand>
</feature>
<evidence type="ECO:0000256" key="18">
    <source>
        <dbReference type="ARBA" id="ARBA00042783"/>
    </source>
</evidence>
<evidence type="ECO:0000256" key="7">
    <source>
        <dbReference type="ARBA" id="ARBA00022454"/>
    </source>
</evidence>
<feature type="binding site" evidence="24">
    <location>
        <position position="206"/>
    </location>
    <ligand>
        <name>a divalent metal cation</name>
        <dbReference type="ChEBI" id="CHEBI:60240"/>
    </ligand>
</feature>
<evidence type="ECO:0000256" key="3">
    <source>
        <dbReference type="ARBA" id="ARBA00004286"/>
    </source>
</evidence>
<keyword evidence="12" id="KW-0156">Chromatin regulator</keyword>
<sequence length="427" mass="46996">ELLFNSVCINARLIQSLLMEPRIGIVYSNRLKELACLSPKYGHRFSLVMALIHAYKMTEHLVRIPPVNLTPDAELKYLSSFHSHDFLESLRLLDGYYADDADPDIPDDVMDSLEEYGLAYDCQGFPGVYDYALSAVRATLAAVDALLKRKCQVAINWAGGWHHGKRAEASGFCYLNDVVIGLNYLLSSAAFQDSRKRVIYLDFDLHHGDGVEEAFAYSSRVVTFSVHHASPGFFPGTGDITPDSSGFFTGARGGRYSCFNLPLAEGTGDETWLSTVKPILSALHASLQPSFIVVQCGADGLTSDPHRVFNLSVDQNCAHAGAVRQVLSWGLPTLLLGGGGYHFPDTARLWALLTSITLSAVRGNIYELPDDIPDHPELISYGPDYSLSVTSSMCQDKNSEAVLKDHVDRLLKQLKDFCDTNDLTFAC</sequence>
<dbReference type="GO" id="GO:0046872">
    <property type="term" value="F:metal ion binding"/>
    <property type="evidence" value="ECO:0007669"/>
    <property type="project" value="UniProtKB-KW"/>
</dbReference>
<keyword evidence="11" id="KW-0378">Hydrolase</keyword>
<dbReference type="GO" id="GO:0005634">
    <property type="term" value="C:nucleus"/>
    <property type="evidence" value="ECO:0007669"/>
    <property type="project" value="UniProtKB-SubCell"/>
</dbReference>
<feature type="binding site" evidence="24">
    <location>
        <position position="299"/>
    </location>
    <ligand>
        <name>a divalent metal cation</name>
        <dbReference type="ChEBI" id="CHEBI:60240"/>
    </ligand>
</feature>
<keyword evidence="13" id="KW-0805">Transcription regulation</keyword>
<dbReference type="EMBL" id="GEEE01005895">
    <property type="protein sequence ID" value="JAP57330.1"/>
    <property type="molecule type" value="Transcribed_RNA"/>
</dbReference>
<name>A0A0X3Q1J3_SCHSO</name>
<dbReference type="SUPFAM" id="SSF52768">
    <property type="entry name" value="Arginase/deacetylase"/>
    <property type="match status" value="1"/>
</dbReference>
<evidence type="ECO:0000256" key="12">
    <source>
        <dbReference type="ARBA" id="ARBA00022853"/>
    </source>
</evidence>
<dbReference type="InterPro" id="IPR023696">
    <property type="entry name" value="Ureohydrolase_dom_sf"/>
</dbReference>
<feature type="binding site" evidence="23">
    <location>
        <position position="171"/>
    </location>
    <ligand>
        <name>substrate</name>
    </ligand>
</feature>
<dbReference type="PIRSF" id="PIRSF037913">
    <property type="entry name" value="His_deacetylse_1"/>
    <property type="match status" value="1"/>
</dbReference>
<evidence type="ECO:0000256" key="10">
    <source>
        <dbReference type="ARBA" id="ARBA00022723"/>
    </source>
</evidence>
<comment type="subcellular location">
    <subcellularLocation>
        <location evidence="3">Chromosome</location>
    </subcellularLocation>
    <subcellularLocation>
        <location evidence="4">Cytoplasm</location>
    </subcellularLocation>
    <subcellularLocation>
        <location evidence="2">Nucleus</location>
    </subcellularLocation>
</comment>
<evidence type="ECO:0000259" key="25">
    <source>
        <dbReference type="Pfam" id="PF00850"/>
    </source>
</evidence>
<dbReference type="Gene3D" id="3.40.800.20">
    <property type="entry name" value="Histone deacetylase domain"/>
    <property type="match status" value="1"/>
</dbReference>
<keyword evidence="15" id="KW-0539">Nucleus</keyword>
<comment type="catalytic activity">
    <reaction evidence="20">
        <text>N(6)-(2E)-butenoyl-L-lysyl-[protein] + H2O = (2E)-2-butenoate + L-lysyl-[protein]</text>
        <dbReference type="Rhea" id="RHEA:69172"/>
        <dbReference type="Rhea" id="RHEA-COMP:9752"/>
        <dbReference type="Rhea" id="RHEA-COMP:13707"/>
        <dbReference type="ChEBI" id="CHEBI:15377"/>
        <dbReference type="ChEBI" id="CHEBI:29969"/>
        <dbReference type="ChEBI" id="CHEBI:35899"/>
        <dbReference type="ChEBI" id="CHEBI:137954"/>
    </reaction>
    <physiologicalReaction direction="left-to-right" evidence="20">
        <dbReference type="Rhea" id="RHEA:69173"/>
    </physiologicalReaction>
</comment>
<evidence type="ECO:0000256" key="23">
    <source>
        <dbReference type="PIRSR" id="PIRSR037913-2"/>
    </source>
</evidence>
<dbReference type="PANTHER" id="PTHR10625">
    <property type="entry name" value="HISTONE DEACETYLASE HDAC1-RELATED"/>
    <property type="match status" value="1"/>
</dbReference>
<dbReference type="GO" id="GO:0031507">
    <property type="term" value="P:heterochromatin formation"/>
    <property type="evidence" value="ECO:0007669"/>
    <property type="project" value="TreeGrafter"/>
</dbReference>
<feature type="active site" description="Proton acceptor" evidence="22">
    <location>
        <position position="163"/>
    </location>
</feature>
<comment type="cofactor">
    <cofactor evidence="1">
        <name>a divalent metal cation</name>
        <dbReference type="ChEBI" id="CHEBI:60240"/>
    </cofactor>
</comment>
<keyword evidence="14" id="KW-0804">Transcription</keyword>
<feature type="domain" description="Histone deacetylase" evidence="25">
    <location>
        <begin position="43"/>
        <end position="355"/>
    </location>
</feature>
<comment type="catalytic activity">
    <reaction evidence="19">
        <text>N(6)-acetyl-L-lysyl-[protein] + H2O = L-lysyl-[protein] + acetate</text>
        <dbReference type="Rhea" id="RHEA:58108"/>
        <dbReference type="Rhea" id="RHEA-COMP:9752"/>
        <dbReference type="Rhea" id="RHEA-COMP:10731"/>
        <dbReference type="ChEBI" id="CHEBI:15377"/>
        <dbReference type="ChEBI" id="CHEBI:29969"/>
        <dbReference type="ChEBI" id="CHEBI:30089"/>
        <dbReference type="ChEBI" id="CHEBI:61930"/>
    </reaction>
    <physiologicalReaction direction="left-to-right" evidence="19">
        <dbReference type="Rhea" id="RHEA:58109"/>
    </physiologicalReaction>
</comment>
<evidence type="ECO:0000256" key="9">
    <source>
        <dbReference type="ARBA" id="ARBA00022491"/>
    </source>
</evidence>
<dbReference type="AlphaFoldDB" id="A0A0X3Q1J3"/>
<dbReference type="InterPro" id="IPR037138">
    <property type="entry name" value="His_deacetylse_dom_sf"/>
</dbReference>
<evidence type="ECO:0000256" key="5">
    <source>
        <dbReference type="ARBA" id="ARBA00006457"/>
    </source>
</evidence>
<evidence type="ECO:0000256" key="17">
    <source>
        <dbReference type="ARBA" id="ARBA00041964"/>
    </source>
</evidence>
<evidence type="ECO:0000256" key="19">
    <source>
        <dbReference type="ARBA" id="ARBA00049136"/>
    </source>
</evidence>
<accession>A0A0X3Q1J3</accession>
<feature type="binding site" evidence="23">
    <location>
        <position position="121"/>
    </location>
    <ligand>
        <name>substrate</name>
    </ligand>
</feature>
<dbReference type="EC" id="3.5.1.98" evidence="6"/>
<dbReference type="InterPro" id="IPR023801">
    <property type="entry name" value="His_deacetylse_dom"/>
</dbReference>
<comment type="catalytic activity">
    <reaction evidence="21">
        <text>N(6)-acetyl-L-lysyl-[histone] + H2O = L-lysyl-[histone] + acetate</text>
        <dbReference type="Rhea" id="RHEA:58196"/>
        <dbReference type="Rhea" id="RHEA-COMP:9845"/>
        <dbReference type="Rhea" id="RHEA-COMP:11338"/>
        <dbReference type="ChEBI" id="CHEBI:15377"/>
        <dbReference type="ChEBI" id="CHEBI:29969"/>
        <dbReference type="ChEBI" id="CHEBI:30089"/>
        <dbReference type="ChEBI" id="CHEBI:61930"/>
        <dbReference type="EC" id="3.5.1.98"/>
    </reaction>
    <physiologicalReaction direction="left-to-right" evidence="21">
        <dbReference type="Rhea" id="RHEA:58197"/>
    </physiologicalReaction>
</comment>
<evidence type="ECO:0000256" key="4">
    <source>
        <dbReference type="ARBA" id="ARBA00004496"/>
    </source>
</evidence>
<dbReference type="InterPro" id="IPR003084">
    <property type="entry name" value="HDAC_I/II"/>
</dbReference>
<dbReference type="PRINTS" id="PR01270">
    <property type="entry name" value="HDASUPER"/>
</dbReference>
<proteinExistence type="inferred from homology"/>
<dbReference type="Pfam" id="PF00850">
    <property type="entry name" value="Hist_deacetyl"/>
    <property type="match status" value="1"/>
</dbReference>
<evidence type="ECO:0000313" key="26">
    <source>
        <dbReference type="EMBL" id="JAP57330.1"/>
    </source>
</evidence>
<evidence type="ECO:0000256" key="16">
    <source>
        <dbReference type="ARBA" id="ARBA00040347"/>
    </source>
</evidence>
<dbReference type="GO" id="GO:0005737">
    <property type="term" value="C:cytoplasm"/>
    <property type="evidence" value="ECO:0007669"/>
    <property type="project" value="UniProtKB-SubCell"/>
</dbReference>
<evidence type="ECO:0000256" key="11">
    <source>
        <dbReference type="ARBA" id="ARBA00022801"/>
    </source>
</evidence>
<evidence type="ECO:0000256" key="13">
    <source>
        <dbReference type="ARBA" id="ARBA00023015"/>
    </source>
</evidence>
<protein>
    <recommendedName>
        <fullName evidence="16">Histone deacetylase 8</fullName>
        <ecNumber evidence="6">3.5.1.98</ecNumber>
    </recommendedName>
    <alternativeName>
        <fullName evidence="17">Protein deacetylase HDAC8</fullName>
    </alternativeName>
    <alternativeName>
        <fullName evidence="18">Protein decrotonylase HDAC8</fullName>
    </alternativeName>
</protein>
<evidence type="ECO:0000256" key="20">
    <source>
        <dbReference type="ARBA" id="ARBA00049193"/>
    </source>
</evidence>
<feature type="non-terminal residue" evidence="26">
    <location>
        <position position="1"/>
    </location>
</feature>
<evidence type="ECO:0000256" key="15">
    <source>
        <dbReference type="ARBA" id="ARBA00023242"/>
    </source>
</evidence>
<evidence type="ECO:0000256" key="6">
    <source>
        <dbReference type="ARBA" id="ARBA00012111"/>
    </source>
</evidence>
<evidence type="ECO:0000256" key="2">
    <source>
        <dbReference type="ARBA" id="ARBA00004123"/>
    </source>
</evidence>
<comment type="similarity">
    <text evidence="5">Belongs to the histone deacetylase family. HD type 1 subfamily.</text>
</comment>
<keyword evidence="7" id="KW-0158">Chromosome</keyword>
<evidence type="ECO:0000256" key="1">
    <source>
        <dbReference type="ARBA" id="ARBA00001968"/>
    </source>
</evidence>
<organism evidence="26">
    <name type="scientific">Schistocephalus solidus</name>
    <name type="common">Tapeworm</name>
    <dbReference type="NCBI Taxonomy" id="70667"/>
    <lineage>
        <taxon>Eukaryota</taxon>
        <taxon>Metazoa</taxon>
        <taxon>Spiralia</taxon>
        <taxon>Lophotrochozoa</taxon>
        <taxon>Platyhelminthes</taxon>
        <taxon>Cestoda</taxon>
        <taxon>Eucestoda</taxon>
        <taxon>Diphyllobothriidea</taxon>
        <taxon>Diphyllobothriidae</taxon>
        <taxon>Schistocephalus</taxon>
    </lineage>
</organism>